<reference evidence="2 3" key="1">
    <citation type="submission" date="2019-02" db="EMBL/GenBank/DDBJ databases">
        <title>Deep-cultivation of Planctomycetes and their phenomic and genomic characterization uncovers novel biology.</title>
        <authorList>
            <person name="Wiegand S."/>
            <person name="Jogler M."/>
            <person name="Boedeker C."/>
            <person name="Pinto D."/>
            <person name="Vollmers J."/>
            <person name="Rivas-Marin E."/>
            <person name="Kohn T."/>
            <person name="Peeters S.H."/>
            <person name="Heuer A."/>
            <person name="Rast P."/>
            <person name="Oberbeckmann S."/>
            <person name="Bunk B."/>
            <person name="Jeske O."/>
            <person name="Meyerdierks A."/>
            <person name="Storesund J.E."/>
            <person name="Kallscheuer N."/>
            <person name="Luecker S."/>
            <person name="Lage O.M."/>
            <person name="Pohl T."/>
            <person name="Merkel B.J."/>
            <person name="Hornburger P."/>
            <person name="Mueller R.-W."/>
            <person name="Bruemmer F."/>
            <person name="Labrenz M."/>
            <person name="Spormann A.M."/>
            <person name="Op Den Camp H."/>
            <person name="Overmann J."/>
            <person name="Amann R."/>
            <person name="Jetten M.S.M."/>
            <person name="Mascher T."/>
            <person name="Medema M.H."/>
            <person name="Devos D.P."/>
            <person name="Kaster A.-K."/>
            <person name="Ovreas L."/>
            <person name="Rohde M."/>
            <person name="Galperin M.Y."/>
            <person name="Jogler C."/>
        </authorList>
    </citation>
    <scope>NUCLEOTIDE SEQUENCE [LARGE SCALE GENOMIC DNA]</scope>
    <source>
        <strain evidence="2 3">Pla100</strain>
    </source>
</reference>
<protein>
    <submittedName>
        <fullName evidence="2">BNR/Asp-box repeat protein</fullName>
    </submittedName>
</protein>
<evidence type="ECO:0000259" key="1">
    <source>
        <dbReference type="Pfam" id="PF13088"/>
    </source>
</evidence>
<dbReference type="InterPro" id="IPR011040">
    <property type="entry name" value="Sialidase"/>
</dbReference>
<dbReference type="SUPFAM" id="SSF50939">
    <property type="entry name" value="Sialidases"/>
    <property type="match status" value="1"/>
</dbReference>
<comment type="caution">
    <text evidence="2">The sequence shown here is derived from an EMBL/GenBank/DDBJ whole genome shotgun (WGS) entry which is preliminary data.</text>
</comment>
<evidence type="ECO:0000313" key="3">
    <source>
        <dbReference type="Proteomes" id="UP000316213"/>
    </source>
</evidence>
<dbReference type="Gene3D" id="2.120.10.10">
    <property type="match status" value="1"/>
</dbReference>
<organism evidence="2 3">
    <name type="scientific">Neorhodopirellula pilleata</name>
    <dbReference type="NCBI Taxonomy" id="2714738"/>
    <lineage>
        <taxon>Bacteria</taxon>
        <taxon>Pseudomonadati</taxon>
        <taxon>Planctomycetota</taxon>
        <taxon>Planctomycetia</taxon>
        <taxon>Pirellulales</taxon>
        <taxon>Pirellulaceae</taxon>
        <taxon>Neorhodopirellula</taxon>
    </lineage>
</organism>
<dbReference type="EMBL" id="SJPM01000001">
    <property type="protein sequence ID" value="TWU03177.1"/>
    <property type="molecule type" value="Genomic_DNA"/>
</dbReference>
<proteinExistence type="predicted"/>
<evidence type="ECO:0000313" key="2">
    <source>
        <dbReference type="EMBL" id="TWU03177.1"/>
    </source>
</evidence>
<name>A0A5C6AUM9_9BACT</name>
<dbReference type="PANTHER" id="PTHR43752">
    <property type="entry name" value="BNR/ASP-BOX REPEAT FAMILY PROTEIN"/>
    <property type="match status" value="1"/>
</dbReference>
<dbReference type="AlphaFoldDB" id="A0A5C6AUM9"/>
<sequence>MLSSTCFAESKSKQPEVTAEIIETKQISPRPMEYCGWPTLARQTSGKLMLAWSGMREQHVCPFGTVQWMTSDDGGASWTWPRTLIDSVIDDRDAGVLQTAKGSILVTSFSSLAYESILAKAEKEGSWPEDRLSRWRSAGYRVGSSQRKAELGTWLIRSTDGGMSWSSRVDSLVNSPHGPTQLSDGRLLYAGKQLWHDNPRVGVAVSDDDGISWQWLAEITARPGDEPNQYHELHAIEAADGRIIVQIRNHNSANSGETLQCESIDGGQTWSTPRAIGVWGLPSHLIRLADDRLLMTYGHRRVPYGNLARLSDDQGRTWSSPLTISDDASNGDLGYPSTVQLDDGRLVTVWYEKTKSQAYAVLRQATWRLT</sequence>
<dbReference type="RefSeq" id="WP_197167610.1">
    <property type="nucleotide sequence ID" value="NZ_SJPM01000001.1"/>
</dbReference>
<dbReference type="InterPro" id="IPR036278">
    <property type="entry name" value="Sialidase_sf"/>
</dbReference>
<dbReference type="Pfam" id="PF13088">
    <property type="entry name" value="BNR_2"/>
    <property type="match status" value="1"/>
</dbReference>
<dbReference type="PANTHER" id="PTHR43752:SF2">
    <property type="entry name" value="BNR_ASP-BOX REPEAT FAMILY PROTEIN"/>
    <property type="match status" value="1"/>
</dbReference>
<dbReference type="Proteomes" id="UP000316213">
    <property type="component" value="Unassembled WGS sequence"/>
</dbReference>
<keyword evidence="3" id="KW-1185">Reference proteome</keyword>
<accession>A0A5C6AUM9</accession>
<feature type="domain" description="Sialidase" evidence="1">
    <location>
        <begin position="148"/>
        <end position="346"/>
    </location>
</feature>
<dbReference type="CDD" id="cd15482">
    <property type="entry name" value="Sialidase_non-viral"/>
    <property type="match status" value="1"/>
</dbReference>
<gene>
    <name evidence="2" type="ORF">Pla100_00950</name>
</gene>